<protein>
    <recommendedName>
        <fullName evidence="4">Type I restriction modification DNA specificity domain-containing protein</fullName>
    </recommendedName>
</protein>
<evidence type="ECO:0000256" key="3">
    <source>
        <dbReference type="ARBA" id="ARBA00023125"/>
    </source>
</evidence>
<dbReference type="CDD" id="cd17246">
    <property type="entry name" value="RMtype1_S_SonII-TRD2-CR2_like"/>
    <property type="match status" value="1"/>
</dbReference>
<evidence type="ECO:0000313" key="6">
    <source>
        <dbReference type="Proteomes" id="UP000075609"/>
    </source>
</evidence>
<gene>
    <name evidence="5" type="ORF">ATY35_07600</name>
</gene>
<comment type="similarity">
    <text evidence="1">Belongs to the type-I restriction system S methylase family.</text>
</comment>
<dbReference type="InterPro" id="IPR044946">
    <property type="entry name" value="Restrct_endonuc_typeI_TRD_sf"/>
</dbReference>
<dbReference type="CDD" id="cd17260">
    <property type="entry name" value="RMtype1_S_EcoEI-TRD1-CR1_like"/>
    <property type="match status" value="1"/>
</dbReference>
<feature type="domain" description="Type I restriction modification DNA specificity" evidence="4">
    <location>
        <begin position="376"/>
        <end position="547"/>
    </location>
</feature>
<evidence type="ECO:0000256" key="1">
    <source>
        <dbReference type="ARBA" id="ARBA00010923"/>
    </source>
</evidence>
<keyword evidence="2" id="KW-0680">Restriction system</keyword>
<dbReference type="Proteomes" id="UP000075609">
    <property type="component" value="Unassembled WGS sequence"/>
</dbReference>
<dbReference type="InterPro" id="IPR051212">
    <property type="entry name" value="Type-I_RE_S_subunit"/>
</dbReference>
<dbReference type="InterPro" id="IPR000055">
    <property type="entry name" value="Restrct_endonuc_typeI_TRD"/>
</dbReference>
<accession>A0ABR5VWI5</accession>
<name>A0ABR5VWI5_9VIBR</name>
<dbReference type="Gene3D" id="3.90.220.20">
    <property type="entry name" value="DNA methylase specificity domains"/>
    <property type="match status" value="2"/>
</dbReference>
<organism evidence="5 6">
    <name type="scientific">Vibrio cidicii</name>
    <dbReference type="NCBI Taxonomy" id="1763883"/>
    <lineage>
        <taxon>Bacteria</taxon>
        <taxon>Pseudomonadati</taxon>
        <taxon>Pseudomonadota</taxon>
        <taxon>Gammaproteobacteria</taxon>
        <taxon>Vibrionales</taxon>
        <taxon>Vibrionaceae</taxon>
        <taxon>Vibrio</taxon>
    </lineage>
</organism>
<comment type="caution">
    <text evidence="5">The sequence shown here is derived from an EMBL/GenBank/DDBJ whole genome shotgun (WGS) entry which is preliminary data.</text>
</comment>
<dbReference type="PANTHER" id="PTHR43140:SF1">
    <property type="entry name" value="TYPE I RESTRICTION ENZYME ECOKI SPECIFICITY SUBUNIT"/>
    <property type="match status" value="1"/>
</dbReference>
<dbReference type="SUPFAM" id="SSF116734">
    <property type="entry name" value="DNA methylase specificity domain"/>
    <property type="match status" value="2"/>
</dbReference>
<feature type="domain" description="Type I restriction modification DNA specificity" evidence="4">
    <location>
        <begin position="88"/>
        <end position="265"/>
    </location>
</feature>
<evidence type="ECO:0000259" key="4">
    <source>
        <dbReference type="Pfam" id="PF01420"/>
    </source>
</evidence>
<keyword evidence="6" id="KW-1185">Reference proteome</keyword>
<proteinExistence type="inferred from homology"/>
<evidence type="ECO:0000313" key="5">
    <source>
        <dbReference type="EMBL" id="KYN80099.1"/>
    </source>
</evidence>
<keyword evidence="3" id="KW-0238">DNA-binding</keyword>
<dbReference type="EMBL" id="LOBP01000206">
    <property type="protein sequence ID" value="KYN80099.1"/>
    <property type="molecule type" value="Genomic_DNA"/>
</dbReference>
<evidence type="ECO:0000256" key="2">
    <source>
        <dbReference type="ARBA" id="ARBA00022747"/>
    </source>
</evidence>
<reference evidence="5 6" key="1">
    <citation type="submission" date="2015-12" db="EMBL/GenBank/DDBJ databases">
        <authorList>
            <person name="Tarr C.L."/>
            <person name="Gladney L.M."/>
        </authorList>
    </citation>
    <scope>NUCLEOTIDE SEQUENCE [LARGE SCALE GENOMIC DNA]</scope>
    <source>
        <strain evidence="5 6">1048-83</strain>
    </source>
</reference>
<sequence>MDAQQFLTEFGHITNAPGGIARLRELVYQFAVTGRLTAQRDEDGNADVVLNNVARTRQHLINEKKFKRSPKLESAPLTPPAISIPPSWRWSRLLDLGEINPRNQVDEDTETVVMATFLPMAAVSELHSIPITGEVRPWSEIKKGYTHFANGDVLLAKITPCFENGKSAVVQGLEYNIGSGSTEFHVFRPISEDVNPAYVYLFVRSPLFRAKGEASMTGTAGQKRLPTDYFALCAMPLPPTEEQSRIVAKVDELMALCDQLETQQQKRRTLQNHLRQATLQAVAASQSPNELQETWQRLQANFDQLFSLPEDVDALREAVLGLAIAGYLSEASIKDEKVVDFIKRNESSKQARLNSGEMKRKKASATDVYQLELEVPDHWAKAALEDLFQFIDYRGKTPPKTESGVVLVTAKNVRPRRLNKEPIEYISEKSYQEWMTRGFPKLGDLLFTTEAPLGNVARIEEEPTFALAQRVINFQPFSNLNTKCVMYFMMSPIYQSLLDINSTGMTAKGIKAAKLKQLELPIPPIQEQQRIVSRIEQLLSVCDELEGSLRSAGKIATALATASVSALTGIAIEQEEEPMKAPQTELVAPVRLGTPPDVKAQAPLATILARHNGEMSAKDLWQRFGGEIDAFYAQLKAEVAHGWLLEPAPAEMREKAES</sequence>
<dbReference type="PANTHER" id="PTHR43140">
    <property type="entry name" value="TYPE-1 RESTRICTION ENZYME ECOKI SPECIFICITY PROTEIN"/>
    <property type="match status" value="1"/>
</dbReference>
<dbReference type="RefSeq" id="WP_061900944.1">
    <property type="nucleotide sequence ID" value="NZ_CAXYEW010000002.1"/>
</dbReference>
<dbReference type="Pfam" id="PF01420">
    <property type="entry name" value="Methylase_S"/>
    <property type="match status" value="2"/>
</dbReference>